<feature type="compositionally biased region" description="Polar residues" evidence="1">
    <location>
        <begin position="18"/>
        <end position="39"/>
    </location>
</feature>
<dbReference type="AlphaFoldDB" id="A0A9D4NHL1"/>
<evidence type="ECO:0000313" key="3">
    <source>
        <dbReference type="Proteomes" id="UP000828390"/>
    </source>
</evidence>
<dbReference type="Proteomes" id="UP000828390">
    <property type="component" value="Unassembled WGS sequence"/>
</dbReference>
<name>A0A9D4NHL1_DREPO</name>
<reference evidence="2" key="1">
    <citation type="journal article" date="2019" name="bioRxiv">
        <title>The Genome of the Zebra Mussel, Dreissena polymorpha: A Resource for Invasive Species Research.</title>
        <authorList>
            <person name="McCartney M.A."/>
            <person name="Auch B."/>
            <person name="Kono T."/>
            <person name="Mallez S."/>
            <person name="Zhang Y."/>
            <person name="Obille A."/>
            <person name="Becker A."/>
            <person name="Abrahante J.E."/>
            <person name="Garbe J."/>
            <person name="Badalamenti J.P."/>
            <person name="Herman A."/>
            <person name="Mangelson H."/>
            <person name="Liachko I."/>
            <person name="Sullivan S."/>
            <person name="Sone E.D."/>
            <person name="Koren S."/>
            <person name="Silverstein K.A.T."/>
            <person name="Beckman K.B."/>
            <person name="Gohl D.M."/>
        </authorList>
    </citation>
    <scope>NUCLEOTIDE SEQUENCE</scope>
    <source>
        <strain evidence="2">Duluth1</strain>
        <tissue evidence="2">Whole animal</tissue>
    </source>
</reference>
<dbReference type="EMBL" id="JAIWYP010000001">
    <property type="protein sequence ID" value="KAH3894833.1"/>
    <property type="molecule type" value="Genomic_DNA"/>
</dbReference>
<evidence type="ECO:0000256" key="1">
    <source>
        <dbReference type="SAM" id="MobiDB-lite"/>
    </source>
</evidence>
<accession>A0A9D4NHL1</accession>
<sequence length="316" mass="33609">MPGSSASISDATVTQTLLGKFTTSDPDTTRKVTSPANPQQPAPSDYLTTLYRKFHQRWYAGSRGDYPYVQRRPSIRLTSPTATTLSRAPYERRNPPFFEVVAATSPAFNIRVKAGVTLAAAVSPYVMHVDCTDAVTAVSSTFTQPVLDKASTFVSGINWNSPDVSDDTVIATSLGKFTTTDPDTTCSVTLPVTAVYEIKKAASPTDPQKPGFTINVKAGVTLRAANGTYVIKVDCSDGDNDVTATFTQPVIDTPPTFVSGIPGSSPNVSDSTVTETLLGKFTTTDPDTACSVRSPSTTVYEIRNVTSPVNVSQPGE</sequence>
<proteinExistence type="predicted"/>
<gene>
    <name evidence="2" type="ORF">DPMN_018992</name>
</gene>
<reference evidence="2" key="2">
    <citation type="submission" date="2020-11" db="EMBL/GenBank/DDBJ databases">
        <authorList>
            <person name="McCartney M.A."/>
            <person name="Auch B."/>
            <person name="Kono T."/>
            <person name="Mallez S."/>
            <person name="Becker A."/>
            <person name="Gohl D.M."/>
            <person name="Silverstein K.A.T."/>
            <person name="Koren S."/>
            <person name="Bechman K.B."/>
            <person name="Herman A."/>
            <person name="Abrahante J.E."/>
            <person name="Garbe J."/>
        </authorList>
    </citation>
    <scope>NUCLEOTIDE SEQUENCE</scope>
    <source>
        <strain evidence="2">Duluth1</strain>
        <tissue evidence="2">Whole animal</tissue>
    </source>
</reference>
<protein>
    <submittedName>
        <fullName evidence="2">Uncharacterized protein</fullName>
    </submittedName>
</protein>
<evidence type="ECO:0000313" key="2">
    <source>
        <dbReference type="EMBL" id="KAH3894833.1"/>
    </source>
</evidence>
<comment type="caution">
    <text evidence="2">The sequence shown here is derived from an EMBL/GenBank/DDBJ whole genome shotgun (WGS) entry which is preliminary data.</text>
</comment>
<feature type="region of interest" description="Disordered" evidence="1">
    <location>
        <begin position="18"/>
        <end position="44"/>
    </location>
</feature>
<keyword evidence="3" id="KW-1185">Reference proteome</keyword>
<organism evidence="2 3">
    <name type="scientific">Dreissena polymorpha</name>
    <name type="common">Zebra mussel</name>
    <name type="synonym">Mytilus polymorpha</name>
    <dbReference type="NCBI Taxonomy" id="45954"/>
    <lineage>
        <taxon>Eukaryota</taxon>
        <taxon>Metazoa</taxon>
        <taxon>Spiralia</taxon>
        <taxon>Lophotrochozoa</taxon>
        <taxon>Mollusca</taxon>
        <taxon>Bivalvia</taxon>
        <taxon>Autobranchia</taxon>
        <taxon>Heteroconchia</taxon>
        <taxon>Euheterodonta</taxon>
        <taxon>Imparidentia</taxon>
        <taxon>Neoheterodontei</taxon>
        <taxon>Myida</taxon>
        <taxon>Dreissenoidea</taxon>
        <taxon>Dreissenidae</taxon>
        <taxon>Dreissena</taxon>
    </lineage>
</organism>